<dbReference type="InterPro" id="IPR032675">
    <property type="entry name" value="LRR_dom_sf"/>
</dbReference>
<accession>A0ABQ7KGI4</accession>
<feature type="region of interest" description="Disordered" evidence="1">
    <location>
        <begin position="254"/>
        <end position="279"/>
    </location>
</feature>
<feature type="compositionally biased region" description="Gly residues" evidence="1">
    <location>
        <begin position="258"/>
        <end position="269"/>
    </location>
</feature>
<dbReference type="EMBL" id="JAAAIM010000002">
    <property type="protein sequence ID" value="KAG0298906.1"/>
    <property type="molecule type" value="Genomic_DNA"/>
</dbReference>
<sequence length="441" mass="50665">MYEVLSKLSSLFELEINDDSADFNKILEAAPQLEVLRAPGWFQLTSPDGRLLHETFIVTHLKEIELFRETDSRAVLSLLRYLPNLESLLVSGGFNQEVFQNDHFAAIEAKAAMDNTPNQSLRRLHIRNMGFIDYRILMVILPWVPELREFSCESLHPRMSEILVKHCKHLEVVRELNTFGGKCDPRVLPRGVGIVMPLLTECPTLKVLDTAAHKIMGDIFMNCELACLGLETFRCQIIGMHWLDEANSRVLSRLLSGGSEGGGDDGGPGTATTTSMEGQQGLLDEIYRNQERHRMVYKQLSRMTQLRVLELGQEWRSITRPLDTRIDGEDEYDDVYDETDNGYYGWYPPPIDGTLELTLFSGFDQLSTLKDLEVFGFEGVDHRMEKMELDWMAVQWPKLKVMRGIHIDIFPQVEPDTKRTELREYVQMLRPDVVHETLFKI</sequence>
<protein>
    <recommendedName>
        <fullName evidence="4">F-box domain-containing protein</fullName>
    </recommendedName>
</protein>
<dbReference type="Gene3D" id="3.80.10.10">
    <property type="entry name" value="Ribonuclease Inhibitor"/>
    <property type="match status" value="1"/>
</dbReference>
<evidence type="ECO:0000313" key="3">
    <source>
        <dbReference type="Proteomes" id="UP001194696"/>
    </source>
</evidence>
<reference evidence="2 3" key="1">
    <citation type="journal article" date="2020" name="Fungal Divers.">
        <title>Resolving the Mortierellaceae phylogeny through synthesis of multi-gene phylogenetics and phylogenomics.</title>
        <authorList>
            <person name="Vandepol N."/>
            <person name="Liber J."/>
            <person name="Desiro A."/>
            <person name="Na H."/>
            <person name="Kennedy M."/>
            <person name="Barry K."/>
            <person name="Grigoriev I.V."/>
            <person name="Miller A.N."/>
            <person name="O'Donnell K."/>
            <person name="Stajich J.E."/>
            <person name="Bonito G."/>
        </authorList>
    </citation>
    <scope>NUCLEOTIDE SEQUENCE [LARGE SCALE GENOMIC DNA]</scope>
    <source>
        <strain evidence="2 3">AD045</strain>
    </source>
</reference>
<dbReference type="Proteomes" id="UP001194696">
    <property type="component" value="Unassembled WGS sequence"/>
</dbReference>
<name>A0ABQ7KGI4_9FUNG</name>
<gene>
    <name evidence="2" type="ORF">BGZ96_004213</name>
</gene>
<keyword evidence="3" id="KW-1185">Reference proteome</keyword>
<organism evidence="2 3">
    <name type="scientific">Linnemannia gamsii</name>
    <dbReference type="NCBI Taxonomy" id="64522"/>
    <lineage>
        <taxon>Eukaryota</taxon>
        <taxon>Fungi</taxon>
        <taxon>Fungi incertae sedis</taxon>
        <taxon>Mucoromycota</taxon>
        <taxon>Mortierellomycotina</taxon>
        <taxon>Mortierellomycetes</taxon>
        <taxon>Mortierellales</taxon>
        <taxon>Mortierellaceae</taxon>
        <taxon>Linnemannia</taxon>
    </lineage>
</organism>
<evidence type="ECO:0000313" key="2">
    <source>
        <dbReference type="EMBL" id="KAG0298906.1"/>
    </source>
</evidence>
<proteinExistence type="predicted"/>
<evidence type="ECO:0000256" key="1">
    <source>
        <dbReference type="SAM" id="MobiDB-lite"/>
    </source>
</evidence>
<comment type="caution">
    <text evidence="2">The sequence shown here is derived from an EMBL/GenBank/DDBJ whole genome shotgun (WGS) entry which is preliminary data.</text>
</comment>
<evidence type="ECO:0008006" key="4">
    <source>
        <dbReference type="Google" id="ProtNLM"/>
    </source>
</evidence>
<dbReference type="SUPFAM" id="SSF52047">
    <property type="entry name" value="RNI-like"/>
    <property type="match status" value="1"/>
</dbReference>